<evidence type="ECO:0000256" key="1">
    <source>
        <dbReference type="ARBA" id="ARBA00023002"/>
    </source>
</evidence>
<feature type="compositionally biased region" description="Basic and acidic residues" evidence="2">
    <location>
        <begin position="92"/>
        <end position="104"/>
    </location>
</feature>
<protein>
    <recommendedName>
        <fullName evidence="3">Flavin reductase like domain-containing protein</fullName>
    </recommendedName>
</protein>
<feature type="region of interest" description="Disordered" evidence="2">
    <location>
        <begin position="42"/>
        <end position="125"/>
    </location>
</feature>
<feature type="domain" description="Flavin reductase like" evidence="3">
    <location>
        <begin position="522"/>
        <end position="697"/>
    </location>
</feature>
<evidence type="ECO:0000256" key="2">
    <source>
        <dbReference type="SAM" id="MobiDB-lite"/>
    </source>
</evidence>
<dbReference type="InterPro" id="IPR050268">
    <property type="entry name" value="NADH-dep_flavin_reductase"/>
</dbReference>
<feature type="region of interest" description="Disordered" evidence="2">
    <location>
        <begin position="804"/>
        <end position="870"/>
    </location>
</feature>
<dbReference type="SMART" id="SM00903">
    <property type="entry name" value="Flavin_Reduct"/>
    <property type="match status" value="1"/>
</dbReference>
<evidence type="ECO:0000313" key="4">
    <source>
        <dbReference type="EMBL" id="KAF7196070.1"/>
    </source>
</evidence>
<dbReference type="InterPro" id="IPR002563">
    <property type="entry name" value="Flavin_Rdtase-like_dom"/>
</dbReference>
<feature type="region of interest" description="Disordered" evidence="2">
    <location>
        <begin position="735"/>
        <end position="775"/>
    </location>
</feature>
<dbReference type="OrthoDB" id="2015405at2759"/>
<dbReference type="GO" id="GO:0010181">
    <property type="term" value="F:FMN binding"/>
    <property type="evidence" value="ECO:0007669"/>
    <property type="project" value="InterPro"/>
</dbReference>
<dbReference type="PANTHER" id="PTHR30466">
    <property type="entry name" value="FLAVIN REDUCTASE"/>
    <property type="match status" value="1"/>
</dbReference>
<gene>
    <name evidence="4" type="ORF">HII31_02471</name>
</gene>
<dbReference type="Pfam" id="PF01613">
    <property type="entry name" value="Flavin_Reduct"/>
    <property type="match status" value="1"/>
</dbReference>
<feature type="compositionally biased region" description="Basic and acidic residues" evidence="2">
    <location>
        <begin position="817"/>
        <end position="842"/>
    </location>
</feature>
<keyword evidence="1" id="KW-0560">Oxidoreductase</keyword>
<proteinExistence type="predicted"/>
<feature type="compositionally biased region" description="Polar residues" evidence="2">
    <location>
        <begin position="106"/>
        <end position="118"/>
    </location>
</feature>
<dbReference type="PANTHER" id="PTHR30466:SF1">
    <property type="entry name" value="FMN REDUCTASE (NADH) RUTF"/>
    <property type="match status" value="1"/>
</dbReference>
<evidence type="ECO:0000313" key="5">
    <source>
        <dbReference type="Proteomes" id="UP000660729"/>
    </source>
</evidence>
<keyword evidence="5" id="KW-1185">Reference proteome</keyword>
<dbReference type="EMBL" id="JABCIY010000031">
    <property type="protein sequence ID" value="KAF7196070.1"/>
    <property type="molecule type" value="Genomic_DNA"/>
</dbReference>
<evidence type="ECO:0000259" key="3">
    <source>
        <dbReference type="SMART" id="SM00903"/>
    </source>
</evidence>
<feature type="compositionally biased region" description="Polar residues" evidence="2">
    <location>
        <begin position="861"/>
        <end position="870"/>
    </location>
</feature>
<dbReference type="InterPro" id="IPR012349">
    <property type="entry name" value="Split_barrel_FMN-bd"/>
</dbReference>
<dbReference type="AlphaFoldDB" id="A0A8H6VRC2"/>
<feature type="compositionally biased region" description="Basic and acidic residues" evidence="2">
    <location>
        <begin position="850"/>
        <end position="859"/>
    </location>
</feature>
<sequence>MHRPGEASRRFYRAFYKWSLVNDPYAAGTAGVRACRHDFHTSAPTRAGQDDIATRTAPLGDKTGNTNNGDRSAGDRKLPIRFHGRSSSSRHLARERIASRHDGTTKLPTEKNSSSNKANNHEIQRKRYGDCPKKFITGEICSATAKPFNTLQSGDTVVRYRSDLGLMIEYAVRSDHLERLLKECGPNLNTLSKKHGARIEVQNLSAAVSPADAGGAAGLRTVSVLISGSFAEVGALYNHLRGRESVGLLSVGHGLVKSVLQRPSHTLRPLEYVLRHKSGATWTLEMSLLESHFMRFVAAHDTTSIAAQHKVSIDVGEPEQRRTSEVSDKTDAARSLVITGSPQDVSNAFSTIKGKLSLLLNAFSKRVDLPSNEQRDRAVKSLQPSKHIDGDSKATAKNTPERPASSADEALLVTVEGPSQANIIRNFIGTGLELEELRKDLGLQVLQPQRVRGDIGLLVKGTHAANRIKDRLRGFIKATRNDAGYAEHSVEIKSASGEIQTSARPLSAEGKAKLSEDIRMISRALSHPVVHISAKDPLAERHGVLGKARGLTISSFNTITLAPEPIISFNIKVPSRTWDAIYASQKLRVSILAATTRGAAIAHAFTQPYEQPSEPFEKLLNARVTTLMHNKSKKSPPIIWDNVGGGILASMQAHLLPDKCVQVGDHVVVVAKVDALTHSSKSANEMALSYAAQSYRSAGEAIEPAELSWSALQSEDPVQSEAIQQEDVEDELDPLNLGSYVGSEHHGQAEGHTSSQSVPYEALSSPPEQNGQDFSKDPLYHALRLTSDASKGDKDVDIYQEFSKFSEPADQDSETPEPERDQQPRKVKQQEDDEERAAAARAEEDEYDFGFDRPRHARNDSFGTSKRPYSTSAALPPFNTKRFYSTTSKATDVSSILDPTTSQTTLSDYLCLPDDRRPYTPRVRGLIKRKSEIDTARTRLTSDEELLEASEISELENLISTNERIIAKRLAWNATVDLRFMLDKGRYDTWFFSRVGWFESTIEKGQAVLLEEAKVLKRMFEEGKVGREKYDVLAEKLKGDFEVLSTETRRLARVFEENGEMGDD</sequence>
<name>A0A8H6VRC2_9PEZI</name>
<organism evidence="4 5">
    <name type="scientific">Pseudocercospora fuligena</name>
    <dbReference type="NCBI Taxonomy" id="685502"/>
    <lineage>
        <taxon>Eukaryota</taxon>
        <taxon>Fungi</taxon>
        <taxon>Dikarya</taxon>
        <taxon>Ascomycota</taxon>
        <taxon>Pezizomycotina</taxon>
        <taxon>Dothideomycetes</taxon>
        <taxon>Dothideomycetidae</taxon>
        <taxon>Mycosphaerellales</taxon>
        <taxon>Mycosphaerellaceae</taxon>
        <taxon>Pseudocercospora</taxon>
    </lineage>
</organism>
<reference evidence="4" key="1">
    <citation type="submission" date="2020-04" db="EMBL/GenBank/DDBJ databases">
        <title>Draft genome resource of the tomato pathogen Pseudocercospora fuligena.</title>
        <authorList>
            <person name="Zaccaron A."/>
        </authorList>
    </citation>
    <scope>NUCLEOTIDE SEQUENCE</scope>
    <source>
        <strain evidence="4">PF001</strain>
    </source>
</reference>
<dbReference type="SUPFAM" id="SSF50475">
    <property type="entry name" value="FMN-binding split barrel"/>
    <property type="match status" value="1"/>
</dbReference>
<accession>A0A8H6VRC2</accession>
<dbReference type="Proteomes" id="UP000660729">
    <property type="component" value="Unassembled WGS sequence"/>
</dbReference>
<dbReference type="GO" id="GO:0042602">
    <property type="term" value="F:riboflavin reductase (NADPH) activity"/>
    <property type="evidence" value="ECO:0007669"/>
    <property type="project" value="TreeGrafter"/>
</dbReference>
<dbReference type="Gene3D" id="2.30.110.10">
    <property type="entry name" value="Electron Transport, Fmn-binding Protein, Chain A"/>
    <property type="match status" value="1"/>
</dbReference>
<feature type="region of interest" description="Disordered" evidence="2">
    <location>
        <begin position="371"/>
        <end position="407"/>
    </location>
</feature>
<comment type="caution">
    <text evidence="4">The sequence shown here is derived from an EMBL/GenBank/DDBJ whole genome shotgun (WGS) entry which is preliminary data.</text>
</comment>